<feature type="signal peptide" evidence="1">
    <location>
        <begin position="1"/>
        <end position="40"/>
    </location>
</feature>
<dbReference type="EMBL" id="WVUH01000019">
    <property type="protein sequence ID" value="MBO4205264.1"/>
    <property type="molecule type" value="Genomic_DNA"/>
</dbReference>
<feature type="chain" id="PRO_5045402684" evidence="1">
    <location>
        <begin position="41"/>
        <end position="455"/>
    </location>
</feature>
<reference evidence="2 3" key="1">
    <citation type="submission" date="2019-12" db="EMBL/GenBank/DDBJ databases">
        <title>Whole genome sequencing of endophytic Actinobacterium Micromonospora sp. MPMI6T.</title>
        <authorList>
            <person name="Evv R."/>
            <person name="Podile A.R."/>
        </authorList>
    </citation>
    <scope>NUCLEOTIDE SEQUENCE [LARGE SCALE GENOMIC DNA]</scope>
    <source>
        <strain evidence="2 3">MPMI6</strain>
    </source>
</reference>
<gene>
    <name evidence="2" type="ORF">GSF22_04450</name>
</gene>
<keyword evidence="3" id="KW-1185">Reference proteome</keyword>
<comment type="caution">
    <text evidence="2">The sequence shown here is derived from an EMBL/GenBank/DDBJ whole genome shotgun (WGS) entry which is preliminary data.</text>
</comment>
<dbReference type="InterPro" id="IPR006311">
    <property type="entry name" value="TAT_signal"/>
</dbReference>
<dbReference type="Proteomes" id="UP000823521">
    <property type="component" value="Unassembled WGS sequence"/>
</dbReference>
<dbReference type="RefSeq" id="WP_208811450.1">
    <property type="nucleotide sequence ID" value="NZ_WVUH01000019.1"/>
</dbReference>
<dbReference type="Gene3D" id="3.40.190.10">
    <property type="entry name" value="Periplasmic binding protein-like II"/>
    <property type="match status" value="1"/>
</dbReference>
<dbReference type="PANTHER" id="PTHR43649">
    <property type="entry name" value="ARABINOSE-BINDING PROTEIN-RELATED"/>
    <property type="match status" value="1"/>
</dbReference>
<name>A0ABS3VLK6_MICEH</name>
<dbReference type="PROSITE" id="PS51318">
    <property type="entry name" value="TAT"/>
    <property type="match status" value="1"/>
</dbReference>
<keyword evidence="1" id="KW-0732">Signal</keyword>
<evidence type="ECO:0000313" key="3">
    <source>
        <dbReference type="Proteomes" id="UP000823521"/>
    </source>
</evidence>
<dbReference type="PANTHER" id="PTHR43649:SF12">
    <property type="entry name" value="DIACETYLCHITOBIOSE BINDING PROTEIN DASA"/>
    <property type="match status" value="1"/>
</dbReference>
<proteinExistence type="predicted"/>
<evidence type="ECO:0000313" key="2">
    <source>
        <dbReference type="EMBL" id="MBO4205264.1"/>
    </source>
</evidence>
<evidence type="ECO:0000256" key="1">
    <source>
        <dbReference type="SAM" id="SignalP"/>
    </source>
</evidence>
<sequence length="455" mass="49186">MDQQNPRPGVGLTGASLSRRGMLRGALAAGLAVPSVPLLAACGGSSQPKTNDTPGTLSMTAWEAYPEQIRALLAKFKDQSAVPVDLSLIPNVGYGPALQTRLQGGQAIDVFYNFAYASTKYVDAGWAATLNKLPGVEELIDDMFPASAARHRLADGRIISVPYFSAVHSLMYNENQLRKNGIAAPPATKEEVYAQSKKLKAAGVPSPYAAYWTKQFLEEYFLVYLLADGITPFDGKGAPAFADDPRTLEVMEWWKSMYQEGLTSKEVLTADPGAHVTAMAQGNSSFFELHHYFLQIVRTTDGPESKNVTMLYRSPGTSGKTLQIGEVIQLGAKAGGQRAQDAWKLLKFYGWKDDSGAYSTFSSWAKAAALLGPYPGLFKDKDFLAAFPSYFDMAKLEDAFANQSDVVPARVTPWYASFQVKVGDRIQAMLLGQAGVKETVDSLASDAKNLAAAGQ</sequence>
<protein>
    <submittedName>
        <fullName evidence="2">Extracellular solute-binding protein</fullName>
    </submittedName>
</protein>
<dbReference type="SUPFAM" id="SSF53850">
    <property type="entry name" value="Periplasmic binding protein-like II"/>
    <property type="match status" value="1"/>
</dbReference>
<accession>A0ABS3VLK6</accession>
<dbReference type="InterPro" id="IPR050490">
    <property type="entry name" value="Bact_solute-bd_prot1"/>
</dbReference>
<organism evidence="2 3">
    <name type="scientific">Micromonospora echinofusca</name>
    <dbReference type="NCBI Taxonomy" id="47858"/>
    <lineage>
        <taxon>Bacteria</taxon>
        <taxon>Bacillati</taxon>
        <taxon>Actinomycetota</taxon>
        <taxon>Actinomycetes</taxon>
        <taxon>Micromonosporales</taxon>
        <taxon>Micromonosporaceae</taxon>
        <taxon>Micromonospora</taxon>
    </lineage>
</organism>